<gene>
    <name evidence="1" type="ORF">H671_xg20032</name>
</gene>
<dbReference type="AlphaFoldDB" id="A0A061I124"/>
<evidence type="ECO:0000313" key="2">
    <source>
        <dbReference type="Proteomes" id="UP000030759"/>
    </source>
</evidence>
<reference evidence="2" key="1">
    <citation type="journal article" date="2013" name="Nat. Biotechnol.">
        <title>Chinese hamster genome sequenced from sorted chromosomes.</title>
        <authorList>
            <person name="Brinkrolf K."/>
            <person name="Rupp O."/>
            <person name="Laux H."/>
            <person name="Kollin F."/>
            <person name="Ernst W."/>
            <person name="Linke B."/>
            <person name="Kofler R."/>
            <person name="Romand S."/>
            <person name="Hesse F."/>
            <person name="Budach W.E."/>
            <person name="Galosy S."/>
            <person name="Muller D."/>
            <person name="Noll T."/>
            <person name="Wienberg J."/>
            <person name="Jostock T."/>
            <person name="Leonard M."/>
            <person name="Grillari J."/>
            <person name="Tauch A."/>
            <person name="Goesmann A."/>
            <person name="Helk B."/>
            <person name="Mott J.E."/>
            <person name="Puhler A."/>
            <person name="Borth N."/>
        </authorList>
    </citation>
    <scope>NUCLEOTIDE SEQUENCE [LARGE SCALE GENOMIC DNA]</scope>
    <source>
        <strain evidence="2">17A/GY</strain>
    </source>
</reference>
<accession>A0A061I124</accession>
<dbReference type="Proteomes" id="UP000030759">
    <property type="component" value="Unassembled WGS sequence"/>
</dbReference>
<sequence>MSSGYDTAFLVTQATDINTDPSCRRTMDPDIALSSSLGPDITLAPVVIEITQISMVQAVAKPSDTDTVFGG</sequence>
<dbReference type="EMBL" id="KE683374">
    <property type="protein sequence ID" value="ERE65680.1"/>
    <property type="molecule type" value="Genomic_DNA"/>
</dbReference>
<organism evidence="1 2">
    <name type="scientific">Cricetulus griseus</name>
    <name type="common">Chinese hamster</name>
    <name type="synonym">Cricetulus barabensis griseus</name>
    <dbReference type="NCBI Taxonomy" id="10029"/>
    <lineage>
        <taxon>Eukaryota</taxon>
        <taxon>Metazoa</taxon>
        <taxon>Chordata</taxon>
        <taxon>Craniata</taxon>
        <taxon>Vertebrata</taxon>
        <taxon>Euteleostomi</taxon>
        <taxon>Mammalia</taxon>
        <taxon>Eutheria</taxon>
        <taxon>Euarchontoglires</taxon>
        <taxon>Glires</taxon>
        <taxon>Rodentia</taxon>
        <taxon>Myomorpha</taxon>
        <taxon>Muroidea</taxon>
        <taxon>Cricetidae</taxon>
        <taxon>Cricetinae</taxon>
        <taxon>Cricetulus</taxon>
    </lineage>
</organism>
<protein>
    <submittedName>
        <fullName evidence="1">Reticulocalbin-1-like protein</fullName>
    </submittedName>
</protein>
<evidence type="ECO:0000313" key="1">
    <source>
        <dbReference type="EMBL" id="ERE65680.1"/>
    </source>
</evidence>
<name>A0A061I124_CRIGR</name>
<proteinExistence type="predicted"/>